<dbReference type="AlphaFoldDB" id="A0A7W5P904"/>
<dbReference type="EMBL" id="JACHZG010000001">
    <property type="protein sequence ID" value="MBB3328416.1"/>
    <property type="molecule type" value="Genomic_DNA"/>
</dbReference>
<reference evidence="1 2" key="1">
    <citation type="submission" date="2020-08" db="EMBL/GenBank/DDBJ databases">
        <title>Sequencing the genomes of 1000 actinobacteria strains.</title>
        <authorList>
            <person name="Klenk H.-P."/>
        </authorList>
    </citation>
    <scope>NUCLEOTIDE SEQUENCE [LARGE SCALE GENOMIC DNA]</scope>
    <source>
        <strain evidence="1 2">DSM 11053</strain>
    </source>
</reference>
<dbReference type="RefSeq" id="WP_183340279.1">
    <property type="nucleotide sequence ID" value="NZ_JACHZG010000001.1"/>
</dbReference>
<evidence type="ECO:0000313" key="1">
    <source>
        <dbReference type="EMBL" id="MBB3328416.1"/>
    </source>
</evidence>
<gene>
    <name evidence="1" type="ORF">FHX39_003360</name>
</gene>
<protein>
    <submittedName>
        <fullName evidence="1">Uncharacterized protein</fullName>
    </submittedName>
</protein>
<organism evidence="1 2">
    <name type="scientific">Microlunatus antarcticus</name>
    <dbReference type="NCBI Taxonomy" id="53388"/>
    <lineage>
        <taxon>Bacteria</taxon>
        <taxon>Bacillati</taxon>
        <taxon>Actinomycetota</taxon>
        <taxon>Actinomycetes</taxon>
        <taxon>Propionibacteriales</taxon>
        <taxon>Propionibacteriaceae</taxon>
        <taxon>Microlunatus</taxon>
    </lineage>
</organism>
<name>A0A7W5P904_9ACTN</name>
<dbReference type="Proteomes" id="UP000565572">
    <property type="component" value="Unassembled WGS sequence"/>
</dbReference>
<accession>A0A7W5P904</accession>
<keyword evidence="2" id="KW-1185">Reference proteome</keyword>
<evidence type="ECO:0000313" key="2">
    <source>
        <dbReference type="Proteomes" id="UP000565572"/>
    </source>
</evidence>
<comment type="caution">
    <text evidence="1">The sequence shown here is derived from an EMBL/GenBank/DDBJ whole genome shotgun (WGS) entry which is preliminary data.</text>
</comment>
<sequence length="142" mass="15233">MVNVTVTFDPDDAADLSKARAVLDRLSAASDAATTDPEAIHQKVIALLRGYGHNRVEYIRAVAKAAPGRARYEDLVAIVGSSKALGGTHSSIERAWRAKGMPGPFVETDDVGDASMDMKLADIVLYALHEVEEPDPLVAARY</sequence>
<proteinExistence type="predicted"/>